<feature type="compositionally biased region" description="Basic and acidic residues" evidence="1">
    <location>
        <begin position="1"/>
        <end position="12"/>
    </location>
</feature>
<evidence type="ECO:0000313" key="3">
    <source>
        <dbReference type="Proteomes" id="UP000060390"/>
    </source>
</evidence>
<feature type="region of interest" description="Disordered" evidence="1">
    <location>
        <begin position="184"/>
        <end position="206"/>
    </location>
</feature>
<dbReference type="Proteomes" id="UP000060390">
    <property type="component" value="Chromosome"/>
</dbReference>
<dbReference type="RefSeq" id="WP_054519923.1">
    <property type="nucleotide sequence ID" value="NZ_CP011564.1"/>
</dbReference>
<dbReference type="EMBL" id="CP011564">
    <property type="protein sequence ID" value="ALG82916.1"/>
    <property type="molecule type" value="Genomic_DNA"/>
</dbReference>
<organism evidence="2 3">
    <name type="scientific">Halanaeroarchaeum sulfurireducens</name>
    <dbReference type="NCBI Taxonomy" id="1604004"/>
    <lineage>
        <taxon>Archaea</taxon>
        <taxon>Methanobacteriati</taxon>
        <taxon>Methanobacteriota</taxon>
        <taxon>Stenosarchaea group</taxon>
        <taxon>Halobacteria</taxon>
        <taxon>Halobacteriales</taxon>
        <taxon>Halobacteriaceae</taxon>
        <taxon>Halanaeroarchaeum</taxon>
    </lineage>
</organism>
<feature type="compositionally biased region" description="Acidic residues" evidence="1">
    <location>
        <begin position="511"/>
        <end position="534"/>
    </location>
</feature>
<evidence type="ECO:0000313" key="2">
    <source>
        <dbReference type="EMBL" id="ALG82916.1"/>
    </source>
</evidence>
<feature type="region of interest" description="Disordered" evidence="1">
    <location>
        <begin position="1"/>
        <end position="32"/>
    </location>
</feature>
<dbReference type="AlphaFoldDB" id="A0A0N9N7B2"/>
<proteinExistence type="predicted"/>
<dbReference type="GeneID" id="26011374"/>
<evidence type="ECO:0000256" key="1">
    <source>
        <dbReference type="SAM" id="MobiDB-lite"/>
    </source>
</evidence>
<dbReference type="STRING" id="1604004.HLASA_2041"/>
<reference evidence="2 3" key="2">
    <citation type="journal article" date="2016" name="Stand. Genomic Sci.">
        <title>Complete genome sequence of 'Halanaeroarchaeum sulfurireducens' M27-SA2, a sulfur-reducing and acetate-oxidizing haloarchaeon from the deep-sea hypersaline anoxic lake Medee.</title>
        <authorList>
            <person name="Messina E."/>
            <person name="Sorokin D.Y."/>
            <person name="Kublanov I.V."/>
            <person name="Toshchakov S."/>
            <person name="Lopatina A."/>
            <person name="Arcadi E."/>
            <person name="Smedile F."/>
            <person name="La Spada G."/>
            <person name="La Cono V."/>
            <person name="Yakimov M.M."/>
        </authorList>
    </citation>
    <scope>NUCLEOTIDE SEQUENCE [LARGE SCALE GENOMIC DNA]</scope>
    <source>
        <strain evidence="2 3">M27-SA2</strain>
    </source>
</reference>
<sequence>MELRRSLREHLEQLSPSTTPAPRGEYRQVKTTERDDGEGIISWVLGYSTPSPSTDAVQAEQRDAPATIAENWQNYYNDFALTRAPLHLFNEAVTEPGYKIRVENASGERDRDMEDALDLWASNCVIHAGELGHDLRKLLGSLPSKRRGKGTVLVEKVGTEQDPDATVALMSLEPSTFKIHTRERQPILIQPGDDVDSDHPRSPTREAAAYTQYHEDVPGHDDKDPIHFATDDIIKLTYDADDGEVWGTSLFDAISDRIDALKQKLEDRDFAIRQTGYPHRIYSSDSWSQQEAEAYAEAHKGGEVSSEYGPEDDEYRGGEQNSFAGRVDFVPNTVEVQVEEGSVPDLEGAIRDDVEQIFSVMPVGKYQIAYADDLNQFVVDPQRERDQEAVDSERRYLERKFEPILVEKADEIASGDRYDGDVSFSIEPPEDENPLRRESFPDKNLQAFASAWKSYKESGAEQDLPAEAFAEFAGFDLEAKQEEYEWKSDPLEMPDEQDTPENTPPPPAAESSEDDARDELNEMDIDDEREGFEV</sequence>
<reference evidence="3" key="1">
    <citation type="submission" date="2015-05" db="EMBL/GenBank/DDBJ databases">
        <title>Complete genome sequence of Halanaeroarchaeum sulfurireducens type strain M27-SA2, a sulfate-reducer haloarchaeon from marine anoxic lake Medee.</title>
        <authorList>
            <person name="Messina E."/>
            <person name="Kublanov I.V."/>
            <person name="Toshchakov S."/>
            <person name="Arcadi E."/>
            <person name="La Spada G."/>
            <person name="La Cono V."/>
            <person name="Yakimov M.M."/>
        </authorList>
    </citation>
    <scope>NUCLEOTIDE SEQUENCE [LARGE SCALE GENOMIC DNA]</scope>
    <source>
        <strain evidence="3">M27-SA2</strain>
    </source>
</reference>
<gene>
    <name evidence="2" type="ORF">HLASA_2041</name>
</gene>
<feature type="compositionally biased region" description="Basic and acidic residues" evidence="1">
    <location>
        <begin position="480"/>
        <end position="490"/>
    </location>
</feature>
<accession>A0A0N9N7B2</accession>
<feature type="region of interest" description="Disordered" evidence="1">
    <location>
        <begin position="295"/>
        <end position="320"/>
    </location>
</feature>
<dbReference type="KEGG" id="hsf:HLASA_2041"/>
<protein>
    <submittedName>
        <fullName evidence="2">Uncharacterized protein</fullName>
    </submittedName>
</protein>
<name>A0A0N9N7B2_9EURY</name>
<feature type="region of interest" description="Disordered" evidence="1">
    <location>
        <begin position="480"/>
        <end position="534"/>
    </location>
</feature>
<feature type="region of interest" description="Disordered" evidence="1">
    <location>
        <begin position="416"/>
        <end position="441"/>
    </location>
</feature>